<reference evidence="1" key="1">
    <citation type="submission" date="2019-05" db="EMBL/GenBank/DDBJ databases">
        <title>Annotation for the trematode Paragonimus heterotremus.</title>
        <authorList>
            <person name="Choi Y.-J."/>
        </authorList>
    </citation>
    <scope>NUCLEOTIDE SEQUENCE</scope>
    <source>
        <strain evidence="1">LC</strain>
    </source>
</reference>
<gene>
    <name evidence="1" type="ORF">PHET_03458</name>
</gene>
<name>A0A8J4WHT5_9TREM</name>
<dbReference type="Proteomes" id="UP000748531">
    <property type="component" value="Unassembled WGS sequence"/>
</dbReference>
<evidence type="ECO:0000313" key="2">
    <source>
        <dbReference type="Proteomes" id="UP000748531"/>
    </source>
</evidence>
<keyword evidence="2" id="KW-1185">Reference proteome</keyword>
<comment type="caution">
    <text evidence="1">The sequence shown here is derived from an EMBL/GenBank/DDBJ whole genome shotgun (WGS) entry which is preliminary data.</text>
</comment>
<sequence length="90" mass="10096">MKANDVTDSNDPAKNKQICSTTLEQLNLESDLNANANLKTMVNKLSPHPRIKWADGDANILKTGIELTFQNLEDFVKDRPLVTTTERGRQ</sequence>
<accession>A0A8J4WHT5</accession>
<organism evidence="1 2">
    <name type="scientific">Paragonimus heterotremus</name>
    <dbReference type="NCBI Taxonomy" id="100268"/>
    <lineage>
        <taxon>Eukaryota</taxon>
        <taxon>Metazoa</taxon>
        <taxon>Spiralia</taxon>
        <taxon>Lophotrochozoa</taxon>
        <taxon>Platyhelminthes</taxon>
        <taxon>Trematoda</taxon>
        <taxon>Digenea</taxon>
        <taxon>Plagiorchiida</taxon>
        <taxon>Troglotremata</taxon>
        <taxon>Troglotrematidae</taxon>
        <taxon>Paragonimus</taxon>
    </lineage>
</organism>
<proteinExistence type="predicted"/>
<protein>
    <submittedName>
        <fullName evidence="1">Uncharacterized protein</fullName>
    </submittedName>
</protein>
<dbReference type="EMBL" id="LUCH01001592">
    <property type="protein sequence ID" value="KAF5402803.1"/>
    <property type="molecule type" value="Genomic_DNA"/>
</dbReference>
<dbReference type="AlphaFoldDB" id="A0A8J4WHT5"/>
<evidence type="ECO:0000313" key="1">
    <source>
        <dbReference type="EMBL" id="KAF5402803.1"/>
    </source>
</evidence>